<accession>A0A1Y1UU62</accession>
<dbReference type="Proteomes" id="UP000193719">
    <property type="component" value="Unassembled WGS sequence"/>
</dbReference>
<evidence type="ECO:0008006" key="4">
    <source>
        <dbReference type="Google" id="ProtNLM"/>
    </source>
</evidence>
<sequence>MKLNIILSIIQSLLPLSLAATLRESASHVKDIYLPDPSVTYYNDTEGYPNQDFVKHINTNHIDPNTPDYLEQIYDFRKIATDFINYSFPELEISDYSSITYGENSILVGYHNKQTINSIPVLNSDITITINAETGLIINKSFLTINNVSDVETSDILNADDITKKINLIEAINIITKEYELFEDEFNYNDVIFTQDPIEKGIIIKNVPFTTDKKIIAKMGIMVQKKKMKKQN</sequence>
<feature type="chain" id="PRO_5012372541" description="FTP domain-containing protein" evidence="1">
    <location>
        <begin position="20"/>
        <end position="232"/>
    </location>
</feature>
<evidence type="ECO:0000256" key="1">
    <source>
        <dbReference type="SAM" id="SignalP"/>
    </source>
</evidence>
<keyword evidence="1" id="KW-0732">Signal</keyword>
<name>A0A1Y1UU62_9FUNG</name>
<dbReference type="AlphaFoldDB" id="A0A1Y1UU62"/>
<organism evidence="2 3">
    <name type="scientific">Piromyces finnis</name>
    <dbReference type="NCBI Taxonomy" id="1754191"/>
    <lineage>
        <taxon>Eukaryota</taxon>
        <taxon>Fungi</taxon>
        <taxon>Fungi incertae sedis</taxon>
        <taxon>Chytridiomycota</taxon>
        <taxon>Chytridiomycota incertae sedis</taxon>
        <taxon>Neocallimastigomycetes</taxon>
        <taxon>Neocallimastigales</taxon>
        <taxon>Neocallimastigaceae</taxon>
        <taxon>Piromyces</taxon>
    </lineage>
</organism>
<proteinExistence type="predicted"/>
<evidence type="ECO:0000313" key="2">
    <source>
        <dbReference type="EMBL" id="ORX41552.1"/>
    </source>
</evidence>
<gene>
    <name evidence="2" type="ORF">BCR36DRAFT_416683</name>
</gene>
<reference evidence="2 3" key="1">
    <citation type="submission" date="2016-08" db="EMBL/GenBank/DDBJ databases">
        <title>Genomes of anaerobic fungi encode conserved fungal cellulosomes for biomass hydrolysis.</title>
        <authorList>
            <consortium name="DOE Joint Genome Institute"/>
            <person name="Haitjema C.H."/>
            <person name="Gilmore S.P."/>
            <person name="Henske J.K."/>
            <person name="Solomon K.V."/>
            <person name="De Groot R."/>
            <person name="Kuo A."/>
            <person name="Mondo S.J."/>
            <person name="Salamov A.A."/>
            <person name="Labutti K."/>
            <person name="Zhao Z."/>
            <person name="Chiniquy J."/>
            <person name="Barry K."/>
            <person name="Brewer H.M."/>
            <person name="Purvine S.O."/>
            <person name="Wright A.T."/>
            <person name="Boxma B."/>
            <person name="Van Alen T."/>
            <person name="Hackstein J.H."/>
            <person name="Baker S.E."/>
            <person name="Grigoriev I.V."/>
            <person name="O'Malley M.A."/>
        </authorList>
    </citation>
    <scope>NUCLEOTIDE SEQUENCE [LARGE SCALE GENOMIC DNA]</scope>
    <source>
        <strain evidence="3">finn</strain>
    </source>
</reference>
<protein>
    <recommendedName>
        <fullName evidence="4">FTP domain-containing protein</fullName>
    </recommendedName>
</protein>
<keyword evidence="3" id="KW-1185">Reference proteome</keyword>
<feature type="signal peptide" evidence="1">
    <location>
        <begin position="1"/>
        <end position="19"/>
    </location>
</feature>
<comment type="caution">
    <text evidence="2">The sequence shown here is derived from an EMBL/GenBank/DDBJ whole genome shotgun (WGS) entry which is preliminary data.</text>
</comment>
<evidence type="ECO:0000313" key="3">
    <source>
        <dbReference type="Proteomes" id="UP000193719"/>
    </source>
</evidence>
<reference evidence="2 3" key="2">
    <citation type="submission" date="2016-08" db="EMBL/GenBank/DDBJ databases">
        <title>Pervasive Adenine N6-methylation of Active Genes in Fungi.</title>
        <authorList>
            <consortium name="DOE Joint Genome Institute"/>
            <person name="Mondo S.J."/>
            <person name="Dannebaum R.O."/>
            <person name="Kuo R.C."/>
            <person name="Labutti K."/>
            <person name="Haridas S."/>
            <person name="Kuo A."/>
            <person name="Salamov A."/>
            <person name="Ahrendt S.R."/>
            <person name="Lipzen A."/>
            <person name="Sullivan W."/>
            <person name="Andreopoulos W.B."/>
            <person name="Clum A."/>
            <person name="Lindquist E."/>
            <person name="Daum C."/>
            <person name="Ramamoorthy G.K."/>
            <person name="Gryganskyi A."/>
            <person name="Culley D."/>
            <person name="Magnuson J.K."/>
            <person name="James T.Y."/>
            <person name="O'Malley M.A."/>
            <person name="Stajich J.E."/>
            <person name="Spatafora J.W."/>
            <person name="Visel A."/>
            <person name="Grigoriev I.V."/>
        </authorList>
    </citation>
    <scope>NUCLEOTIDE SEQUENCE [LARGE SCALE GENOMIC DNA]</scope>
    <source>
        <strain evidence="3">finn</strain>
    </source>
</reference>
<dbReference type="EMBL" id="MCFH01000083">
    <property type="protein sequence ID" value="ORX41552.1"/>
    <property type="molecule type" value="Genomic_DNA"/>
</dbReference>